<protein>
    <submittedName>
        <fullName evidence="2">Uncharacterized protein</fullName>
    </submittedName>
</protein>
<name>A0A1C4DYG5_9BACT</name>
<dbReference type="PROSITE" id="PS51257">
    <property type="entry name" value="PROKAR_LIPOPROTEIN"/>
    <property type="match status" value="1"/>
</dbReference>
<feature type="signal peptide" evidence="1">
    <location>
        <begin position="1"/>
        <end position="28"/>
    </location>
</feature>
<evidence type="ECO:0000313" key="2">
    <source>
        <dbReference type="EMBL" id="SCC36369.1"/>
    </source>
</evidence>
<dbReference type="AlphaFoldDB" id="A0A1C4DYG5"/>
<evidence type="ECO:0000313" key="3">
    <source>
        <dbReference type="Proteomes" id="UP000242818"/>
    </source>
</evidence>
<dbReference type="RefSeq" id="WP_170876080.1">
    <property type="nucleotide sequence ID" value="NZ_FMAR01000006.1"/>
</dbReference>
<proteinExistence type="predicted"/>
<reference evidence="2 3" key="1">
    <citation type="submission" date="2016-08" db="EMBL/GenBank/DDBJ databases">
        <authorList>
            <person name="Seilhamer J.J."/>
        </authorList>
    </citation>
    <scope>NUCLEOTIDE SEQUENCE [LARGE SCALE GENOMIC DNA]</scope>
    <source>
        <strain evidence="2 3">A37T2</strain>
    </source>
</reference>
<feature type="chain" id="PRO_5008690798" evidence="1">
    <location>
        <begin position="29"/>
        <end position="193"/>
    </location>
</feature>
<dbReference type="EMBL" id="FMAR01000006">
    <property type="protein sequence ID" value="SCC36369.1"/>
    <property type="molecule type" value="Genomic_DNA"/>
</dbReference>
<keyword evidence="1" id="KW-0732">Signal</keyword>
<sequence>MDCRFARWKGISGVSLLLFLAACMRLQAPVTASTERFRDLPAYFASEKKQMEQAGLQFHKLVEQNGVRDSIITSDTGIISKLLKPFAGINLNKPSLRDQYILDSVTNGFSGARSLSYTARTPEVNPQQVLLETDSSGYIQSVQIISRTSNLLYKTASTLIYEHLKTVSVSTDQQVVLLSPQHLSVQVRMYPKP</sequence>
<gene>
    <name evidence="2" type="ORF">GA0116948_106193</name>
</gene>
<keyword evidence="3" id="KW-1185">Reference proteome</keyword>
<evidence type="ECO:0000256" key="1">
    <source>
        <dbReference type="SAM" id="SignalP"/>
    </source>
</evidence>
<organism evidence="2 3">
    <name type="scientific">Chitinophaga costaii</name>
    <dbReference type="NCBI Taxonomy" id="1335309"/>
    <lineage>
        <taxon>Bacteria</taxon>
        <taxon>Pseudomonadati</taxon>
        <taxon>Bacteroidota</taxon>
        <taxon>Chitinophagia</taxon>
        <taxon>Chitinophagales</taxon>
        <taxon>Chitinophagaceae</taxon>
        <taxon>Chitinophaga</taxon>
    </lineage>
</organism>
<dbReference type="Proteomes" id="UP000242818">
    <property type="component" value="Unassembled WGS sequence"/>
</dbReference>
<accession>A0A1C4DYG5</accession>